<evidence type="ECO:0000313" key="1">
    <source>
        <dbReference type="EMBL" id="OBZ69688.1"/>
    </source>
</evidence>
<gene>
    <name evidence="1" type="ORF">A0H81_10466</name>
</gene>
<sequence length="397" mass="45093">MDNQLRLQRCGNIVDSELLYARRELSPITKILNWVAQCFVRKEEGESFACALSVTSDVATIHVAKNTGAPTPDDLEHGDLFIGQMRSFIERKSVHKSVNPKAEVVGFVRATVETSWLRMRRKIELIGTSFKCGDKRQSSDASFSQIDHLITTWTYSSHTETSTTITDHAKRISAGNTIRIMFHYMMCGCLTNADDYFRDKRFESLCEHFLHVVKTAQMLLDSDFLKAVLFDEKWRTNNSKNDIRFLLRLRRRLERVTVYSTGAKCFVDNSSRFFNKLRGSGKQVSIHLSWVNATLSQSQMHVHPEIALVHHLDALGVYAFERAIGGSKLACLACVVYLDQVAEAVGLAHPSYRLNGTIEKERHDWPLPTALPLSVLLSEAVVQRAIKHTKCILQHMH</sequence>
<proteinExistence type="predicted"/>
<name>A0A1C7LYZ6_GRIFR</name>
<keyword evidence="2" id="KW-1185">Reference proteome</keyword>
<organism evidence="1 2">
    <name type="scientific">Grifola frondosa</name>
    <name type="common">Maitake</name>
    <name type="synonym">Polyporus frondosus</name>
    <dbReference type="NCBI Taxonomy" id="5627"/>
    <lineage>
        <taxon>Eukaryota</taxon>
        <taxon>Fungi</taxon>
        <taxon>Dikarya</taxon>
        <taxon>Basidiomycota</taxon>
        <taxon>Agaricomycotina</taxon>
        <taxon>Agaricomycetes</taxon>
        <taxon>Polyporales</taxon>
        <taxon>Grifolaceae</taxon>
        <taxon>Grifola</taxon>
    </lineage>
</organism>
<protein>
    <submittedName>
        <fullName evidence="1">Uncharacterized protein</fullName>
    </submittedName>
</protein>
<dbReference type="AlphaFoldDB" id="A0A1C7LYZ6"/>
<dbReference type="OrthoDB" id="2867883at2759"/>
<comment type="caution">
    <text evidence="1">The sequence shown here is derived from an EMBL/GenBank/DDBJ whole genome shotgun (WGS) entry which is preliminary data.</text>
</comment>
<dbReference type="InterPro" id="IPR027796">
    <property type="entry name" value="OTT_1508_deam-like"/>
</dbReference>
<dbReference type="Proteomes" id="UP000092993">
    <property type="component" value="Unassembled WGS sequence"/>
</dbReference>
<dbReference type="Pfam" id="PF14441">
    <property type="entry name" value="OTT_1508_deam"/>
    <property type="match status" value="1"/>
</dbReference>
<reference evidence="1 2" key="1">
    <citation type="submission" date="2016-03" db="EMBL/GenBank/DDBJ databases">
        <title>Whole genome sequencing of Grifola frondosa 9006-11.</title>
        <authorList>
            <person name="Min B."/>
            <person name="Park H."/>
            <person name="Kim J.-G."/>
            <person name="Cho H."/>
            <person name="Oh Y.-L."/>
            <person name="Kong W.-S."/>
            <person name="Choi I.-G."/>
        </authorList>
    </citation>
    <scope>NUCLEOTIDE SEQUENCE [LARGE SCALE GENOMIC DNA]</scope>
    <source>
        <strain evidence="1 2">9006-11</strain>
    </source>
</reference>
<accession>A0A1C7LYZ6</accession>
<evidence type="ECO:0000313" key="2">
    <source>
        <dbReference type="Proteomes" id="UP000092993"/>
    </source>
</evidence>
<dbReference type="EMBL" id="LUGG01000015">
    <property type="protein sequence ID" value="OBZ69688.1"/>
    <property type="molecule type" value="Genomic_DNA"/>
</dbReference>